<proteinExistence type="predicted"/>
<comment type="caution">
    <text evidence="1">The sequence shown here is derived from an EMBL/GenBank/DDBJ whole genome shotgun (WGS) entry which is preliminary data.</text>
</comment>
<accession>A0A744FWJ2</accession>
<evidence type="ECO:0000313" key="1">
    <source>
        <dbReference type="EMBL" id="HAF2551967.1"/>
    </source>
</evidence>
<sequence length="51" mass="5986">MMRYKEQESVMKLKPIPFYLLALFSAASSDVQICSRQICRSPQSHNYLCSW</sequence>
<dbReference type="AlphaFoldDB" id="A0A744FWJ2"/>
<reference evidence="1" key="1">
    <citation type="journal article" date="2018" name="Genome Biol.">
        <title>SKESA: strategic k-mer extension for scrupulous assemblies.</title>
        <authorList>
            <person name="Souvorov A."/>
            <person name="Agarwala R."/>
            <person name="Lipman D.J."/>
        </authorList>
    </citation>
    <scope>NUCLEOTIDE SEQUENCE</scope>
    <source>
        <strain evidence="1">MA.NL_L19</strain>
    </source>
</reference>
<name>A0A744FWJ2_SALER</name>
<dbReference type="EMBL" id="DAAUOZ010000009">
    <property type="protein sequence ID" value="HAF2551967.1"/>
    <property type="molecule type" value="Genomic_DNA"/>
</dbReference>
<gene>
    <name evidence="1" type="ORF">G8N34_003048</name>
</gene>
<organism evidence="1">
    <name type="scientific">Salmonella enterica</name>
    <name type="common">Salmonella choleraesuis</name>
    <dbReference type="NCBI Taxonomy" id="28901"/>
    <lineage>
        <taxon>Bacteria</taxon>
        <taxon>Pseudomonadati</taxon>
        <taxon>Pseudomonadota</taxon>
        <taxon>Gammaproteobacteria</taxon>
        <taxon>Enterobacterales</taxon>
        <taxon>Enterobacteriaceae</taxon>
        <taxon>Salmonella</taxon>
    </lineage>
</organism>
<reference evidence="1" key="2">
    <citation type="submission" date="2020-02" db="EMBL/GenBank/DDBJ databases">
        <authorList>
            <consortium name="NCBI Pathogen Detection Project"/>
        </authorList>
    </citation>
    <scope>NUCLEOTIDE SEQUENCE</scope>
    <source>
        <strain evidence="1">MA.NL_L19</strain>
    </source>
</reference>
<protein>
    <submittedName>
        <fullName evidence="1">Uncharacterized protein</fullName>
    </submittedName>
</protein>